<dbReference type="Proteomes" id="UP000244005">
    <property type="component" value="Unassembled WGS sequence"/>
</dbReference>
<evidence type="ECO:0000313" key="3">
    <source>
        <dbReference type="EMBL" id="PTQ42281.1"/>
    </source>
</evidence>
<evidence type="ECO:0000313" key="2">
    <source>
        <dbReference type="EMBL" id="PTQ42275.1"/>
    </source>
</evidence>
<dbReference type="EMBL" id="KZ772702">
    <property type="protein sequence ID" value="PTQ42275.1"/>
    <property type="molecule type" value="Genomic_DNA"/>
</dbReference>
<keyword evidence="4" id="KW-1185">Reference proteome</keyword>
<gene>
    <name evidence="2" type="ORF">MARPO_0030s0023</name>
    <name evidence="3" type="ORF">MARPO_0030s0027</name>
</gene>
<feature type="compositionally biased region" description="Low complexity" evidence="1">
    <location>
        <begin position="41"/>
        <end position="56"/>
    </location>
</feature>
<proteinExistence type="predicted"/>
<accession>A0A2R6X846</accession>
<dbReference type="AlphaFoldDB" id="A0A2R6X846"/>
<dbReference type="EMBL" id="KZ772702">
    <property type="protein sequence ID" value="PTQ42281.1"/>
    <property type="molecule type" value="Genomic_DNA"/>
</dbReference>
<organism evidence="2 4">
    <name type="scientific">Marchantia polymorpha</name>
    <name type="common">Common liverwort</name>
    <name type="synonym">Marchantia aquatica</name>
    <dbReference type="NCBI Taxonomy" id="3197"/>
    <lineage>
        <taxon>Eukaryota</taxon>
        <taxon>Viridiplantae</taxon>
        <taxon>Streptophyta</taxon>
        <taxon>Embryophyta</taxon>
        <taxon>Marchantiophyta</taxon>
        <taxon>Marchantiopsida</taxon>
        <taxon>Marchantiidae</taxon>
        <taxon>Marchantiales</taxon>
        <taxon>Marchantiaceae</taxon>
        <taxon>Marchantia</taxon>
    </lineage>
</organism>
<evidence type="ECO:0000256" key="1">
    <source>
        <dbReference type="SAM" id="MobiDB-lite"/>
    </source>
</evidence>
<reference evidence="2" key="2">
    <citation type="submission" date="2017-12" db="EMBL/GenBank/DDBJ databases">
        <title>WGS assembly of Marchantia polymorpha.</title>
        <authorList>
            <person name="Bowman J.L."/>
            <person name="Kohchi T."/>
            <person name="Yamato K.T."/>
            <person name="Jenkins J."/>
            <person name="Shu S."/>
            <person name="Ishizaki K."/>
            <person name="Yamaoka S."/>
            <person name="Nishihama R."/>
            <person name="Nakamura Y."/>
            <person name="Berger F."/>
            <person name="Adam C."/>
            <person name="Aki S.S."/>
            <person name="Althoff F."/>
            <person name="Araki T."/>
            <person name="Arteaga-Vazquez M.A."/>
            <person name="Balasubrmanian S."/>
            <person name="Bauer D."/>
            <person name="Boehm C.R."/>
            <person name="Briginshaw L."/>
            <person name="Caballero-Perez J."/>
            <person name="Catarino B."/>
            <person name="Chen F."/>
            <person name="Chiyoda S."/>
            <person name="Chovatia M."/>
            <person name="Davies K.M."/>
            <person name="Delmans M."/>
            <person name="Demura T."/>
            <person name="Dierschke T."/>
            <person name="Dolan L."/>
            <person name="Dorantes-Acosta A.E."/>
            <person name="Eklund D.M."/>
            <person name="Florent S.N."/>
            <person name="Flores-Sandoval E."/>
            <person name="Fujiyama A."/>
            <person name="Fukuzawa H."/>
            <person name="Galik B."/>
            <person name="Grimanelli D."/>
            <person name="Grimwood J."/>
            <person name="Grossniklaus U."/>
            <person name="Hamada T."/>
            <person name="Haseloff J."/>
            <person name="Hetherington A.J."/>
            <person name="Higo A."/>
            <person name="Hirakawa Y."/>
            <person name="Hundley H.N."/>
            <person name="Ikeda Y."/>
            <person name="Inoue K."/>
            <person name="Inoue S."/>
            <person name="Ishida S."/>
            <person name="Jia Q."/>
            <person name="Kakita M."/>
            <person name="Kanazawa T."/>
            <person name="Kawai Y."/>
            <person name="Kawashima T."/>
            <person name="Kennedy M."/>
            <person name="Kinose K."/>
            <person name="Kinoshita T."/>
            <person name="Kohara Y."/>
            <person name="Koide E."/>
            <person name="Komatsu K."/>
            <person name="Kopischke S."/>
            <person name="Kubo M."/>
            <person name="Kyozuka J."/>
            <person name="Lagercrantz U."/>
            <person name="Lin S.S."/>
            <person name="Lindquist E."/>
            <person name="Lipzen A.M."/>
            <person name="Lu C."/>
            <person name="Luna E.D."/>
            <person name="Martienssen R.A."/>
            <person name="Minamino N."/>
            <person name="Mizutani M."/>
            <person name="Mizutani M."/>
            <person name="Mochizuki N."/>
            <person name="Monte I."/>
            <person name="Mosher R."/>
            <person name="Nagasaki H."/>
            <person name="Nakagami H."/>
            <person name="Naramoto S."/>
            <person name="Nishitani K."/>
            <person name="Ohtani M."/>
            <person name="Okamoto T."/>
            <person name="Okumura M."/>
            <person name="Phillips J."/>
            <person name="Pollak B."/>
            <person name="Reinders A."/>
            <person name="Roevekamp M."/>
            <person name="Sano R."/>
            <person name="Sawa S."/>
            <person name="Schmid M.W."/>
            <person name="Shirakawa M."/>
            <person name="Solano R."/>
            <person name="Spunde A."/>
            <person name="Suetsugu N."/>
            <person name="Sugano S."/>
            <person name="Sugiyama A."/>
            <person name="Sun R."/>
            <person name="Suzuki Y."/>
            <person name="Takenaka M."/>
            <person name="Takezawa D."/>
            <person name="Tomogane H."/>
            <person name="Tsuzuki M."/>
            <person name="Ueda T."/>
            <person name="Umeda M."/>
            <person name="Ward J.M."/>
            <person name="Watanabe Y."/>
            <person name="Yazaki K."/>
            <person name="Yokoyama R."/>
            <person name="Yoshitake Y."/>
            <person name="Yotsui I."/>
            <person name="Zachgo S."/>
            <person name="Schmutz J."/>
        </authorList>
    </citation>
    <scope>NUCLEOTIDE SEQUENCE [LARGE SCALE GENOMIC DNA]</scope>
    <source>
        <strain evidence="2">Tak-1</strain>
    </source>
</reference>
<dbReference type="Gramene" id="Mp8g16930.1">
    <property type="protein sequence ID" value="Mp8g16930.1.cds"/>
    <property type="gene ID" value="Mp8g16930"/>
</dbReference>
<reference evidence="4" key="1">
    <citation type="journal article" date="2017" name="Cell">
        <title>Insights into land plant evolution garnered from the Marchantia polymorpha genome.</title>
        <authorList>
            <person name="Bowman J.L."/>
            <person name="Kohchi T."/>
            <person name="Yamato K.T."/>
            <person name="Jenkins J."/>
            <person name="Shu S."/>
            <person name="Ishizaki K."/>
            <person name="Yamaoka S."/>
            <person name="Nishihama R."/>
            <person name="Nakamura Y."/>
            <person name="Berger F."/>
            <person name="Adam C."/>
            <person name="Aki S.S."/>
            <person name="Althoff F."/>
            <person name="Araki T."/>
            <person name="Arteaga-Vazquez M.A."/>
            <person name="Balasubrmanian S."/>
            <person name="Barry K."/>
            <person name="Bauer D."/>
            <person name="Boehm C.R."/>
            <person name="Briginshaw L."/>
            <person name="Caballero-Perez J."/>
            <person name="Catarino B."/>
            <person name="Chen F."/>
            <person name="Chiyoda S."/>
            <person name="Chovatia M."/>
            <person name="Davies K.M."/>
            <person name="Delmans M."/>
            <person name="Demura T."/>
            <person name="Dierschke T."/>
            <person name="Dolan L."/>
            <person name="Dorantes-Acosta A.E."/>
            <person name="Eklund D.M."/>
            <person name="Florent S.N."/>
            <person name="Flores-Sandoval E."/>
            <person name="Fujiyama A."/>
            <person name="Fukuzawa H."/>
            <person name="Galik B."/>
            <person name="Grimanelli D."/>
            <person name="Grimwood J."/>
            <person name="Grossniklaus U."/>
            <person name="Hamada T."/>
            <person name="Haseloff J."/>
            <person name="Hetherington A.J."/>
            <person name="Higo A."/>
            <person name="Hirakawa Y."/>
            <person name="Hundley H.N."/>
            <person name="Ikeda Y."/>
            <person name="Inoue K."/>
            <person name="Inoue S.I."/>
            <person name="Ishida S."/>
            <person name="Jia Q."/>
            <person name="Kakita M."/>
            <person name="Kanazawa T."/>
            <person name="Kawai Y."/>
            <person name="Kawashima T."/>
            <person name="Kennedy M."/>
            <person name="Kinose K."/>
            <person name="Kinoshita T."/>
            <person name="Kohara Y."/>
            <person name="Koide E."/>
            <person name="Komatsu K."/>
            <person name="Kopischke S."/>
            <person name="Kubo M."/>
            <person name="Kyozuka J."/>
            <person name="Lagercrantz U."/>
            <person name="Lin S.S."/>
            <person name="Lindquist E."/>
            <person name="Lipzen A.M."/>
            <person name="Lu C.W."/>
            <person name="De Luna E."/>
            <person name="Martienssen R.A."/>
            <person name="Minamino N."/>
            <person name="Mizutani M."/>
            <person name="Mizutani M."/>
            <person name="Mochizuki N."/>
            <person name="Monte I."/>
            <person name="Mosher R."/>
            <person name="Nagasaki H."/>
            <person name="Nakagami H."/>
            <person name="Naramoto S."/>
            <person name="Nishitani K."/>
            <person name="Ohtani M."/>
            <person name="Okamoto T."/>
            <person name="Okumura M."/>
            <person name="Phillips J."/>
            <person name="Pollak B."/>
            <person name="Reinders A."/>
            <person name="Rovekamp M."/>
            <person name="Sano R."/>
            <person name="Sawa S."/>
            <person name="Schmid M.W."/>
            <person name="Shirakawa M."/>
            <person name="Solano R."/>
            <person name="Spunde A."/>
            <person name="Suetsugu N."/>
            <person name="Sugano S."/>
            <person name="Sugiyama A."/>
            <person name="Sun R."/>
            <person name="Suzuki Y."/>
            <person name="Takenaka M."/>
            <person name="Takezawa D."/>
            <person name="Tomogane H."/>
            <person name="Tsuzuki M."/>
            <person name="Ueda T."/>
            <person name="Umeda M."/>
            <person name="Ward J.M."/>
            <person name="Watanabe Y."/>
            <person name="Yazaki K."/>
            <person name="Yokoyama R."/>
            <person name="Yoshitake Y."/>
            <person name="Yotsui I."/>
            <person name="Zachgo S."/>
            <person name="Schmutz J."/>
        </authorList>
    </citation>
    <scope>NUCLEOTIDE SEQUENCE [LARGE SCALE GENOMIC DNA]</scope>
    <source>
        <strain evidence="4">Tak-1</strain>
    </source>
</reference>
<protein>
    <submittedName>
        <fullName evidence="2">Uncharacterized protein</fullName>
    </submittedName>
</protein>
<name>A0A2R6X846_MARPO</name>
<feature type="compositionally biased region" description="Polar residues" evidence="1">
    <location>
        <begin position="10"/>
        <end position="19"/>
    </location>
</feature>
<feature type="region of interest" description="Disordered" evidence="1">
    <location>
        <begin position="1"/>
        <end position="59"/>
    </location>
</feature>
<evidence type="ECO:0000313" key="4">
    <source>
        <dbReference type="Proteomes" id="UP000244005"/>
    </source>
</evidence>
<sequence>MGEPFGPASSPLQLQTRSHQSYRPKRRTAEARPAPRPCVKSESNCNANRRSAANANRDSHFSARETAYVVHAAPVPGLASNGVRPRVNSATGCACQFACRRRPRTSLRGEHRDHGSSSHVVDVVKQTLSLGYLSAIGRWRGLVITKLQKLNSKRRNHKLTTAVMSHGRATPPSCNCW</sequence>